<protein>
    <submittedName>
        <fullName evidence="4">Fibronectin type-III domain-containing protein</fullName>
    </submittedName>
</protein>
<evidence type="ECO:0000259" key="2">
    <source>
        <dbReference type="Pfam" id="PF24221"/>
    </source>
</evidence>
<dbReference type="Proteomes" id="UP000095283">
    <property type="component" value="Unplaced"/>
</dbReference>
<dbReference type="WBParaSite" id="Hba_10361">
    <property type="protein sequence ID" value="Hba_10361"/>
    <property type="gene ID" value="Hba_10361"/>
</dbReference>
<dbReference type="Pfam" id="PF24221">
    <property type="entry name" value="Fn3_nematode"/>
    <property type="match status" value="1"/>
</dbReference>
<proteinExistence type="predicted"/>
<evidence type="ECO:0000256" key="1">
    <source>
        <dbReference type="SAM" id="MobiDB-lite"/>
    </source>
</evidence>
<sequence>MAPSVSSEYIDAHSIRIQMPDYPGAFTYVFEYSTISALPDEWYFAGASTTPTITFTILDHCSDYKFRVIVVIRSTNPDDQFVVYRPTAIPLQLPPFALNPEQVIQYQWRLQYLIQLVAVHRFSSQGILRFRHLRIRIACSLSIAVQSTRRRITLSKNSNNCVFPFIMHINANPVCTDIIDVWGERGKATIMWQPPSGKVPLYYHVRYGPAQMKGVVPFVSWQLATRKDVKVDSMVSSLTLNVAEDQDFGVQVCAILTKQRKKPKFGIVRVTPFHCTSCKNIPTHSEGRCGECGKIEGTTVSERSWKAGARPHTNGVTRKEDIDSLKSRVILVKINKIVRNATDFNEQDTTSTETILTERITSTGQGFPSTEHTTTTTVVVMSDMSSPIPEEKTTMNSVVRIVEVGADLSYARENSKRRNNGKLYQKEGGSSHQSKSSSERNNSIDNDNIKDINGQNIIDGDIKQRMHSNTLENPDEVQTNFHEESKKLMLELEESVKNLEKVLTNQQHSKKSHEDESTSLPFSDDNSESEINSKYLDSGRQIENSPSIRTTPLIHRTHEKSKKCLLSSGIVCEFGCETRKLCRCPVISHILSSEGTCLRKDFIRHTVCLPKRDINATWDPITMNIMVRSVEAGEHISSVEGADRLFIEFGKVREERVALSSSNLTLGGFVFSEKQRNKMVVGMERLIRSEIFSREPFIFHINHSIDIDDAMYGMRLCTFNSTQIKDPYEHDWDIDGMTNQSSNIIQLLIMCVLLYLNCARIKTFYDRKRTHYFRPYYLDPQVHMTSINRYAPSSSNSPQRTDSTVVGYYDTRSRMI</sequence>
<feature type="region of interest" description="Disordered" evidence="1">
    <location>
        <begin position="412"/>
        <end position="457"/>
    </location>
</feature>
<reference evidence="4" key="1">
    <citation type="submission" date="2016-11" db="UniProtKB">
        <authorList>
            <consortium name="WormBaseParasite"/>
        </authorList>
    </citation>
    <scope>IDENTIFICATION</scope>
</reference>
<feature type="region of interest" description="Disordered" evidence="1">
    <location>
        <begin position="503"/>
        <end position="531"/>
    </location>
</feature>
<name>A0A1I7WYU5_HETBA</name>
<keyword evidence="3" id="KW-1185">Reference proteome</keyword>
<evidence type="ECO:0000313" key="3">
    <source>
        <dbReference type="Proteomes" id="UP000095283"/>
    </source>
</evidence>
<organism evidence="3 4">
    <name type="scientific">Heterorhabditis bacteriophora</name>
    <name type="common">Entomopathogenic nematode worm</name>
    <dbReference type="NCBI Taxonomy" id="37862"/>
    <lineage>
        <taxon>Eukaryota</taxon>
        <taxon>Metazoa</taxon>
        <taxon>Ecdysozoa</taxon>
        <taxon>Nematoda</taxon>
        <taxon>Chromadorea</taxon>
        <taxon>Rhabditida</taxon>
        <taxon>Rhabditina</taxon>
        <taxon>Rhabditomorpha</taxon>
        <taxon>Strongyloidea</taxon>
        <taxon>Heterorhabditidae</taxon>
        <taxon>Heterorhabditis</taxon>
    </lineage>
</organism>
<evidence type="ECO:0000313" key="4">
    <source>
        <dbReference type="WBParaSite" id="Hba_10361"/>
    </source>
</evidence>
<dbReference type="AlphaFoldDB" id="A0A1I7WYU5"/>
<feature type="domain" description="Fibronectin type-III" evidence="2">
    <location>
        <begin position="171"/>
        <end position="295"/>
    </location>
</feature>
<dbReference type="InterPro" id="IPR057131">
    <property type="entry name" value="Fn3_nem"/>
</dbReference>
<feature type="compositionally biased region" description="Low complexity" evidence="1">
    <location>
        <begin position="426"/>
        <end position="457"/>
    </location>
</feature>
<accession>A0A1I7WYU5</accession>